<feature type="compositionally biased region" description="Basic and acidic residues" evidence="1">
    <location>
        <begin position="78"/>
        <end position="88"/>
    </location>
</feature>
<gene>
    <name evidence="2" type="ORF">RUM44_010138</name>
</gene>
<reference evidence="2 3" key="1">
    <citation type="submission" date="2023-09" db="EMBL/GenBank/DDBJ databases">
        <title>Genomes of two closely related lineages of the louse Polyplax serrata with different host specificities.</title>
        <authorList>
            <person name="Martinu J."/>
            <person name="Tarabai H."/>
            <person name="Stefka J."/>
            <person name="Hypsa V."/>
        </authorList>
    </citation>
    <scope>NUCLEOTIDE SEQUENCE [LARGE SCALE GENOMIC DNA]</scope>
    <source>
        <strain evidence="2">98ZLc_SE</strain>
    </source>
</reference>
<dbReference type="EMBL" id="JAWJWF010000045">
    <property type="protein sequence ID" value="KAK6627659.1"/>
    <property type="molecule type" value="Genomic_DNA"/>
</dbReference>
<proteinExistence type="predicted"/>
<evidence type="ECO:0000313" key="2">
    <source>
        <dbReference type="EMBL" id="KAK6627659.1"/>
    </source>
</evidence>
<feature type="compositionally biased region" description="Basic and acidic residues" evidence="1">
    <location>
        <begin position="24"/>
        <end position="40"/>
    </location>
</feature>
<comment type="caution">
    <text evidence="2">The sequence shown here is derived from an EMBL/GenBank/DDBJ whole genome shotgun (WGS) entry which is preliminary data.</text>
</comment>
<organism evidence="2 3">
    <name type="scientific">Polyplax serrata</name>
    <name type="common">Common mouse louse</name>
    <dbReference type="NCBI Taxonomy" id="468196"/>
    <lineage>
        <taxon>Eukaryota</taxon>
        <taxon>Metazoa</taxon>
        <taxon>Ecdysozoa</taxon>
        <taxon>Arthropoda</taxon>
        <taxon>Hexapoda</taxon>
        <taxon>Insecta</taxon>
        <taxon>Pterygota</taxon>
        <taxon>Neoptera</taxon>
        <taxon>Paraneoptera</taxon>
        <taxon>Psocodea</taxon>
        <taxon>Troctomorpha</taxon>
        <taxon>Phthiraptera</taxon>
        <taxon>Anoplura</taxon>
        <taxon>Polyplacidae</taxon>
        <taxon>Polyplax</taxon>
    </lineage>
</organism>
<protein>
    <submittedName>
        <fullName evidence="2">Uncharacterized protein</fullName>
    </submittedName>
</protein>
<accession>A0ABR1AUP5</accession>
<keyword evidence="3" id="KW-1185">Reference proteome</keyword>
<evidence type="ECO:0000313" key="3">
    <source>
        <dbReference type="Proteomes" id="UP001359485"/>
    </source>
</evidence>
<name>A0ABR1AUP5_POLSC</name>
<feature type="region of interest" description="Disordered" evidence="1">
    <location>
        <begin position="22"/>
        <end position="99"/>
    </location>
</feature>
<dbReference type="Proteomes" id="UP001359485">
    <property type="component" value="Unassembled WGS sequence"/>
</dbReference>
<sequence length="99" mass="11518">MVAVFVTRPVVLLGGCRGMKCRRRERERERERKADERDKPGSYCKKGGPRSSSRRLQTKPSKMPVRKHEVEIQDMENTEQRAGEKSEAEETCQMINHTE</sequence>
<evidence type="ECO:0000256" key="1">
    <source>
        <dbReference type="SAM" id="MobiDB-lite"/>
    </source>
</evidence>